<feature type="region of interest" description="Disordered" evidence="1">
    <location>
        <begin position="1"/>
        <end position="32"/>
    </location>
</feature>
<dbReference type="EMBL" id="SRPW01001958">
    <property type="protein sequence ID" value="KAG5997356.1"/>
    <property type="molecule type" value="Genomic_DNA"/>
</dbReference>
<evidence type="ECO:0000256" key="1">
    <source>
        <dbReference type="SAM" id="MobiDB-lite"/>
    </source>
</evidence>
<name>A0A9P7N833_9HYPO</name>
<dbReference type="AlphaFoldDB" id="A0A9P7N833"/>
<sequence>MDEAQARNDDSVAVPEPSPTIHHIKTGDGAASETGVVVADMDEQANKRLLRKID</sequence>
<evidence type="ECO:0000313" key="2">
    <source>
        <dbReference type="EMBL" id="KAG5997356.1"/>
    </source>
</evidence>
<evidence type="ECO:0000313" key="3">
    <source>
        <dbReference type="Proteomes" id="UP000748025"/>
    </source>
</evidence>
<reference evidence="2" key="1">
    <citation type="journal article" date="2020" name="bioRxiv">
        <title>Whole genome comparisons of ergot fungi reveals the divergence and evolution of species within the genus Claviceps are the result of varying mechanisms driving genome evolution and host range expansion.</title>
        <authorList>
            <person name="Wyka S.A."/>
            <person name="Mondo S.J."/>
            <person name="Liu M."/>
            <person name="Dettman J."/>
            <person name="Nalam V."/>
            <person name="Broders K.D."/>
        </authorList>
    </citation>
    <scope>NUCLEOTIDE SEQUENCE</scope>
    <source>
        <strain evidence="2">CCC 602</strain>
    </source>
</reference>
<dbReference type="Proteomes" id="UP000748025">
    <property type="component" value="Unassembled WGS sequence"/>
</dbReference>
<protein>
    <submittedName>
        <fullName evidence="2">Uncharacterized protein</fullName>
    </submittedName>
</protein>
<accession>A0A9P7N833</accession>
<proteinExistence type="predicted"/>
<keyword evidence="3" id="KW-1185">Reference proteome</keyword>
<feature type="compositionally biased region" description="Basic and acidic residues" evidence="1">
    <location>
        <begin position="1"/>
        <end position="10"/>
    </location>
</feature>
<organism evidence="2 3">
    <name type="scientific">Claviceps pusilla</name>
    <dbReference type="NCBI Taxonomy" id="123648"/>
    <lineage>
        <taxon>Eukaryota</taxon>
        <taxon>Fungi</taxon>
        <taxon>Dikarya</taxon>
        <taxon>Ascomycota</taxon>
        <taxon>Pezizomycotina</taxon>
        <taxon>Sordariomycetes</taxon>
        <taxon>Hypocreomycetidae</taxon>
        <taxon>Hypocreales</taxon>
        <taxon>Clavicipitaceae</taxon>
        <taxon>Claviceps</taxon>
    </lineage>
</organism>
<gene>
    <name evidence="2" type="ORF">E4U43_002647</name>
</gene>
<comment type="caution">
    <text evidence="2">The sequence shown here is derived from an EMBL/GenBank/DDBJ whole genome shotgun (WGS) entry which is preliminary data.</text>
</comment>
<dbReference type="OrthoDB" id="6730379at2759"/>